<keyword evidence="7" id="KW-1185">Reference proteome</keyword>
<evidence type="ECO:0000256" key="5">
    <source>
        <dbReference type="SAM" id="Coils"/>
    </source>
</evidence>
<dbReference type="Pfam" id="PF05276">
    <property type="entry name" value="SH3BP5"/>
    <property type="match status" value="1"/>
</dbReference>
<feature type="non-terminal residue" evidence="6">
    <location>
        <position position="258"/>
    </location>
</feature>
<dbReference type="GO" id="GO:0005085">
    <property type="term" value="F:guanyl-nucleotide exchange factor activity"/>
    <property type="evidence" value="ECO:0007669"/>
    <property type="project" value="UniProtKB-KW"/>
</dbReference>
<accession>V4B0K7</accession>
<dbReference type="PANTHER" id="PTHR19423">
    <property type="entry name" value="SH3 DOMAIN-BINDING PROTEIN 5"/>
    <property type="match status" value="1"/>
</dbReference>
<name>V4B0K7_LOTGI</name>
<dbReference type="InterPro" id="IPR007940">
    <property type="entry name" value="SH3BP5"/>
</dbReference>
<dbReference type="KEGG" id="lgi:LOTGIDRAFT_54577"/>
<evidence type="ECO:0000256" key="2">
    <source>
        <dbReference type="ARBA" id="ARBA00022658"/>
    </source>
</evidence>
<dbReference type="EMBL" id="KB200971">
    <property type="protein sequence ID" value="ESO99681.1"/>
    <property type="molecule type" value="Genomic_DNA"/>
</dbReference>
<organism evidence="6 7">
    <name type="scientific">Lottia gigantea</name>
    <name type="common">Giant owl limpet</name>
    <dbReference type="NCBI Taxonomy" id="225164"/>
    <lineage>
        <taxon>Eukaryota</taxon>
        <taxon>Metazoa</taxon>
        <taxon>Spiralia</taxon>
        <taxon>Lophotrochozoa</taxon>
        <taxon>Mollusca</taxon>
        <taxon>Gastropoda</taxon>
        <taxon>Patellogastropoda</taxon>
        <taxon>Lottioidea</taxon>
        <taxon>Lottiidae</taxon>
        <taxon>Lottia</taxon>
    </lineage>
</organism>
<dbReference type="GO" id="GO:0035556">
    <property type="term" value="P:intracellular signal transduction"/>
    <property type="evidence" value="ECO:0007669"/>
    <property type="project" value="InterPro"/>
</dbReference>
<dbReference type="PANTHER" id="PTHR19423:SF8">
    <property type="entry name" value="SH3 DOMAIN-BINDING PROTEIN 5-LIKE"/>
    <property type="match status" value="1"/>
</dbReference>
<sequence>RLSSNSSTNAEDYEDEALDPRIQVELEKLNKASDEINKLELELDDARASFRQVLSDSIQKLNVLAKKLGSCVDKARPYYDARVKAKEVHMETHKAALRFERACSMHEAAKEMVQLAEQGYQRREQDADPAWQEMLNHATMKVNEAESERMESESEHQRTMMLFKESEAKVQQLQKDLKRAINKSKPYFEMKSKFNQIMEDQKGRVSRLEEDVTSSKSLYSQALHSLEAISDDIHQQRLEKQKKIQLGVREAGVGAESP</sequence>
<feature type="coiled-coil region" evidence="5">
    <location>
        <begin position="22"/>
        <end position="56"/>
    </location>
</feature>
<evidence type="ECO:0000256" key="4">
    <source>
        <dbReference type="ARBA" id="ARBA00040366"/>
    </source>
</evidence>
<protein>
    <recommendedName>
        <fullName evidence="4">SH3 domain-binding protein 5-like</fullName>
    </recommendedName>
</protein>
<comment type="similarity">
    <text evidence="1">Belongs to the SH3BP5 family.</text>
</comment>
<dbReference type="GO" id="GO:0004860">
    <property type="term" value="F:protein kinase inhibitor activity"/>
    <property type="evidence" value="ECO:0007669"/>
    <property type="project" value="TreeGrafter"/>
</dbReference>
<evidence type="ECO:0000256" key="3">
    <source>
        <dbReference type="ARBA" id="ARBA00023054"/>
    </source>
</evidence>
<gene>
    <name evidence="6" type="ORF">LOTGIDRAFT_54577</name>
</gene>
<dbReference type="AlphaFoldDB" id="V4B0K7"/>
<feature type="coiled-coil region" evidence="5">
    <location>
        <begin position="135"/>
        <end position="183"/>
    </location>
</feature>
<dbReference type="OMA" id="QISAEIH"/>
<dbReference type="GO" id="GO:0005737">
    <property type="term" value="C:cytoplasm"/>
    <property type="evidence" value="ECO:0007669"/>
    <property type="project" value="TreeGrafter"/>
</dbReference>
<proteinExistence type="inferred from homology"/>
<evidence type="ECO:0000313" key="6">
    <source>
        <dbReference type="EMBL" id="ESO99681.1"/>
    </source>
</evidence>
<keyword evidence="2" id="KW-0344">Guanine-nucleotide releasing factor</keyword>
<evidence type="ECO:0000256" key="1">
    <source>
        <dbReference type="ARBA" id="ARBA00007796"/>
    </source>
</evidence>
<evidence type="ECO:0000313" key="7">
    <source>
        <dbReference type="Proteomes" id="UP000030746"/>
    </source>
</evidence>
<reference evidence="6 7" key="1">
    <citation type="journal article" date="2013" name="Nature">
        <title>Insights into bilaterian evolution from three spiralian genomes.</title>
        <authorList>
            <person name="Simakov O."/>
            <person name="Marletaz F."/>
            <person name="Cho S.J."/>
            <person name="Edsinger-Gonzales E."/>
            <person name="Havlak P."/>
            <person name="Hellsten U."/>
            <person name="Kuo D.H."/>
            <person name="Larsson T."/>
            <person name="Lv J."/>
            <person name="Arendt D."/>
            <person name="Savage R."/>
            <person name="Osoegawa K."/>
            <person name="de Jong P."/>
            <person name="Grimwood J."/>
            <person name="Chapman J.A."/>
            <person name="Shapiro H."/>
            <person name="Aerts A."/>
            <person name="Otillar R.P."/>
            <person name="Terry A.Y."/>
            <person name="Boore J.L."/>
            <person name="Grigoriev I.V."/>
            <person name="Lindberg D.R."/>
            <person name="Seaver E.C."/>
            <person name="Weisblat D.A."/>
            <person name="Putnam N.H."/>
            <person name="Rokhsar D.S."/>
        </authorList>
    </citation>
    <scope>NUCLEOTIDE SEQUENCE [LARGE SCALE GENOMIC DNA]</scope>
</reference>
<feature type="non-terminal residue" evidence="6">
    <location>
        <position position="1"/>
    </location>
</feature>
<dbReference type="STRING" id="225164.V4B0K7"/>
<dbReference type="HOGENOM" id="CLU_043711_2_0_1"/>
<dbReference type="CTD" id="20251286"/>
<dbReference type="OrthoDB" id="446789at2759"/>
<dbReference type="Proteomes" id="UP000030746">
    <property type="component" value="Unassembled WGS sequence"/>
</dbReference>
<keyword evidence="3 5" id="KW-0175">Coiled coil</keyword>
<dbReference type="GeneID" id="20251286"/>
<dbReference type="RefSeq" id="XP_009049620.1">
    <property type="nucleotide sequence ID" value="XM_009051372.1"/>
</dbReference>